<keyword evidence="5" id="KW-1185">Reference proteome</keyword>
<proteinExistence type="predicted"/>
<feature type="domain" description="Methyl-accepting transducer" evidence="3">
    <location>
        <begin position="64"/>
        <end position="222"/>
    </location>
</feature>
<evidence type="ECO:0000313" key="5">
    <source>
        <dbReference type="Proteomes" id="UP001595420"/>
    </source>
</evidence>
<dbReference type="RefSeq" id="WP_216839600.1">
    <property type="nucleotide sequence ID" value="NZ_JAFNJS010000009.1"/>
</dbReference>
<evidence type="ECO:0000256" key="1">
    <source>
        <dbReference type="PROSITE-ProRule" id="PRU00284"/>
    </source>
</evidence>
<evidence type="ECO:0000256" key="2">
    <source>
        <dbReference type="SAM" id="MobiDB-lite"/>
    </source>
</evidence>
<dbReference type="EMBL" id="JBHRSB010000009">
    <property type="protein sequence ID" value="MFC3003164.1"/>
    <property type="molecule type" value="Genomic_DNA"/>
</dbReference>
<evidence type="ECO:0000313" key="4">
    <source>
        <dbReference type="EMBL" id="MFC3003164.1"/>
    </source>
</evidence>
<organism evidence="4 5">
    <name type="scientific">Falsiroseomonas tokyonensis</name>
    <dbReference type="NCBI Taxonomy" id="430521"/>
    <lineage>
        <taxon>Bacteria</taxon>
        <taxon>Pseudomonadati</taxon>
        <taxon>Pseudomonadota</taxon>
        <taxon>Alphaproteobacteria</taxon>
        <taxon>Acetobacterales</taxon>
        <taxon>Roseomonadaceae</taxon>
        <taxon>Falsiroseomonas</taxon>
    </lineage>
</organism>
<accession>A0ABV7C3T1</accession>
<comment type="caution">
    <text evidence="4">The sequence shown here is derived from an EMBL/GenBank/DDBJ whole genome shotgun (WGS) entry which is preliminary data.</text>
</comment>
<dbReference type="InterPro" id="IPR004089">
    <property type="entry name" value="MCPsignal_dom"/>
</dbReference>
<dbReference type="PROSITE" id="PS50111">
    <property type="entry name" value="CHEMOTAXIS_TRANSDUC_2"/>
    <property type="match status" value="1"/>
</dbReference>
<dbReference type="Proteomes" id="UP001595420">
    <property type="component" value="Unassembled WGS sequence"/>
</dbReference>
<feature type="compositionally biased region" description="Low complexity" evidence="2">
    <location>
        <begin position="16"/>
        <end position="32"/>
    </location>
</feature>
<dbReference type="Pfam" id="PF00015">
    <property type="entry name" value="MCPsignal"/>
    <property type="match status" value="1"/>
</dbReference>
<name>A0ABV7C3T1_9PROT</name>
<evidence type="ECO:0000259" key="3">
    <source>
        <dbReference type="PROSITE" id="PS50111"/>
    </source>
</evidence>
<protein>
    <submittedName>
        <fullName evidence="4">Methyl-accepting chemotaxis protein</fullName>
    </submittedName>
</protein>
<keyword evidence="1" id="KW-0807">Transducer</keyword>
<feature type="region of interest" description="Disordered" evidence="2">
    <location>
        <begin position="1"/>
        <end position="32"/>
    </location>
</feature>
<sequence>MAAFQAQAAFGEPRQAAPFPAGSPDAPPADAGADPKLELLRRWLELGEIERRAFIAMTEEITASAGLIEQSTIDLSGRFRELADAAETQGGLVTRVAGIVETLQVAGEQVPMVEAVRFVETALVQAIEALGQVSDQAMRMVQALAEVTAEVVGAEQCVARIDTINRQARFVALNAAIEAQRAEGAGGTFKVIAMELKELSQETDTTSRLVRERIAAVARGVRGAHAELQAIAGRDRSAEAATRARLDAVLEGMVAQNQALAAVLAEAMTSSAAMAGTISHLITGTQFQDRTTQHLNHVNDALGALGEATEAMLRDSRAAVPALGDAFVPDAALLQRMLDRQSLSSVRQRFLARLLDDSGAAPEADSAGGEVELF</sequence>
<gene>
    <name evidence="4" type="ORF">ACFOD3_24935</name>
</gene>
<reference evidence="5" key="1">
    <citation type="journal article" date="2019" name="Int. J. Syst. Evol. Microbiol.">
        <title>The Global Catalogue of Microorganisms (GCM) 10K type strain sequencing project: providing services to taxonomists for standard genome sequencing and annotation.</title>
        <authorList>
            <consortium name="The Broad Institute Genomics Platform"/>
            <consortium name="The Broad Institute Genome Sequencing Center for Infectious Disease"/>
            <person name="Wu L."/>
            <person name="Ma J."/>
        </authorList>
    </citation>
    <scope>NUCLEOTIDE SEQUENCE [LARGE SCALE GENOMIC DNA]</scope>
    <source>
        <strain evidence="5">CGMCC 1.16855</strain>
    </source>
</reference>